<evidence type="ECO:0000256" key="1">
    <source>
        <dbReference type="SAM" id="MobiDB-lite"/>
    </source>
</evidence>
<evidence type="ECO:0000313" key="3">
    <source>
        <dbReference type="Proteomes" id="UP000327439"/>
    </source>
</evidence>
<gene>
    <name evidence="2" type="ORF">ES319_A03G139800v1</name>
</gene>
<protein>
    <submittedName>
        <fullName evidence="2">Uncharacterized protein</fullName>
    </submittedName>
</protein>
<evidence type="ECO:0000313" key="2">
    <source>
        <dbReference type="EMBL" id="KAB2090696.1"/>
    </source>
</evidence>
<dbReference type="EMBL" id="CM018204">
    <property type="protein sequence ID" value="KAB2090696.1"/>
    <property type="molecule type" value="Genomic_DNA"/>
</dbReference>
<name>A0A5J5WH09_GOSBA</name>
<sequence length="66" mass="7466">MKVEELEKRKSRKITSSSPSSTLINNLDDGCLMHIFIFLSPIPVFEALTTYAKVEVSKTLQMLGFM</sequence>
<accession>A0A5J5WH09</accession>
<dbReference type="AlphaFoldDB" id="A0A5J5WH09"/>
<keyword evidence="3" id="KW-1185">Reference proteome</keyword>
<organism evidence="2 3">
    <name type="scientific">Gossypium barbadense</name>
    <name type="common">Sea Island cotton</name>
    <name type="synonym">Hibiscus barbadensis</name>
    <dbReference type="NCBI Taxonomy" id="3634"/>
    <lineage>
        <taxon>Eukaryota</taxon>
        <taxon>Viridiplantae</taxon>
        <taxon>Streptophyta</taxon>
        <taxon>Embryophyta</taxon>
        <taxon>Tracheophyta</taxon>
        <taxon>Spermatophyta</taxon>
        <taxon>Magnoliopsida</taxon>
        <taxon>eudicotyledons</taxon>
        <taxon>Gunneridae</taxon>
        <taxon>Pentapetalae</taxon>
        <taxon>rosids</taxon>
        <taxon>malvids</taxon>
        <taxon>Malvales</taxon>
        <taxon>Malvaceae</taxon>
        <taxon>Malvoideae</taxon>
        <taxon>Gossypium</taxon>
    </lineage>
</organism>
<feature type="region of interest" description="Disordered" evidence="1">
    <location>
        <begin position="1"/>
        <end position="21"/>
    </location>
</feature>
<proteinExistence type="predicted"/>
<reference evidence="3" key="1">
    <citation type="journal article" date="2020" name="Nat. Genet.">
        <title>Genomic diversifications of five Gossypium allopolyploid species and their impact on cotton improvement.</title>
        <authorList>
            <person name="Chen Z.J."/>
            <person name="Sreedasyam A."/>
            <person name="Ando A."/>
            <person name="Song Q."/>
            <person name="De Santiago L.M."/>
            <person name="Hulse-Kemp A.M."/>
            <person name="Ding M."/>
            <person name="Ye W."/>
            <person name="Kirkbride R.C."/>
            <person name="Jenkins J."/>
            <person name="Plott C."/>
            <person name="Lovell J."/>
            <person name="Lin Y.M."/>
            <person name="Vaughn R."/>
            <person name="Liu B."/>
            <person name="Simpson S."/>
            <person name="Scheffler B.E."/>
            <person name="Wen L."/>
            <person name="Saski C.A."/>
            <person name="Grover C.E."/>
            <person name="Hu G."/>
            <person name="Conover J.L."/>
            <person name="Carlson J.W."/>
            <person name="Shu S."/>
            <person name="Boston L.B."/>
            <person name="Williams M."/>
            <person name="Peterson D.G."/>
            <person name="McGee K."/>
            <person name="Jones D.C."/>
            <person name="Wendel J.F."/>
            <person name="Stelly D.M."/>
            <person name="Grimwood J."/>
            <person name="Schmutz J."/>
        </authorList>
    </citation>
    <scope>NUCLEOTIDE SEQUENCE [LARGE SCALE GENOMIC DNA]</scope>
    <source>
        <strain evidence="3">cv. 3-79</strain>
    </source>
</reference>
<dbReference type="Proteomes" id="UP000327439">
    <property type="component" value="Chromosome A03"/>
</dbReference>